<keyword evidence="13" id="KW-1185">Reference proteome</keyword>
<dbReference type="PROSITE" id="PS00498">
    <property type="entry name" value="TYROSINASE_2"/>
    <property type="match status" value="1"/>
</dbReference>
<name>A0ABR4I7K7_9EURO</name>
<evidence type="ECO:0000313" key="12">
    <source>
        <dbReference type="EMBL" id="KAL2823729.1"/>
    </source>
</evidence>
<comment type="catalytic activity">
    <reaction evidence="9">
        <text>2 L-dopa + O2 = 2 L-dopaquinone + 2 H2O</text>
        <dbReference type="Rhea" id="RHEA:34287"/>
        <dbReference type="ChEBI" id="CHEBI:15377"/>
        <dbReference type="ChEBI" id="CHEBI:15379"/>
        <dbReference type="ChEBI" id="CHEBI:57504"/>
        <dbReference type="ChEBI" id="CHEBI:57924"/>
        <dbReference type="EC" id="1.14.18.1"/>
    </reaction>
</comment>
<dbReference type="Gene3D" id="1.10.1280.10">
    <property type="entry name" value="Di-copper center containing domain from catechol oxidase"/>
    <property type="match status" value="1"/>
</dbReference>
<proteinExistence type="inferred from homology"/>
<dbReference type="EC" id="1.14.18.1" evidence="3"/>
<evidence type="ECO:0000256" key="5">
    <source>
        <dbReference type="ARBA" id="ARBA00023002"/>
    </source>
</evidence>
<comment type="cofactor">
    <cofactor evidence="1">
        <name>Cu(2+)</name>
        <dbReference type="ChEBI" id="CHEBI:29036"/>
    </cofactor>
</comment>
<keyword evidence="4" id="KW-0479">Metal-binding</keyword>
<reference evidence="12 13" key="1">
    <citation type="submission" date="2024-07" db="EMBL/GenBank/DDBJ databases">
        <title>Section-level genome sequencing and comparative genomics of Aspergillus sections Usti and Cavernicolus.</title>
        <authorList>
            <consortium name="Lawrence Berkeley National Laboratory"/>
            <person name="Nybo J.L."/>
            <person name="Vesth T.C."/>
            <person name="Theobald S."/>
            <person name="Frisvad J.C."/>
            <person name="Larsen T.O."/>
            <person name="Kjaerboelling I."/>
            <person name="Rothschild-Mancinelli K."/>
            <person name="Lyhne E.K."/>
            <person name="Kogle M.E."/>
            <person name="Barry K."/>
            <person name="Clum A."/>
            <person name="Na H."/>
            <person name="Ledsgaard L."/>
            <person name="Lin J."/>
            <person name="Lipzen A."/>
            <person name="Kuo A."/>
            <person name="Riley R."/>
            <person name="Mondo S."/>
            <person name="LaButti K."/>
            <person name="Haridas S."/>
            <person name="Pangalinan J."/>
            <person name="Salamov A.A."/>
            <person name="Simmons B.A."/>
            <person name="Magnuson J.K."/>
            <person name="Chen J."/>
            <person name="Drula E."/>
            <person name="Henrissat B."/>
            <person name="Wiebenga A."/>
            <person name="Lubbers R.J."/>
            <person name="Gomes A.C."/>
            <person name="Makela M.R."/>
            <person name="Stajich J."/>
            <person name="Grigoriev I.V."/>
            <person name="Mortensen U.H."/>
            <person name="De vries R.P."/>
            <person name="Baker S.E."/>
            <person name="Andersen M.R."/>
        </authorList>
    </citation>
    <scope>NUCLEOTIDE SEQUENCE [LARGE SCALE GENOMIC DNA]</scope>
    <source>
        <strain evidence="12 13">CBS 600.67</strain>
    </source>
</reference>
<dbReference type="SUPFAM" id="SSF48056">
    <property type="entry name" value="Di-copper centre-containing domain"/>
    <property type="match status" value="1"/>
</dbReference>
<dbReference type="PANTHER" id="PTHR11474">
    <property type="entry name" value="TYROSINASE FAMILY MEMBER"/>
    <property type="match status" value="1"/>
</dbReference>
<evidence type="ECO:0000256" key="1">
    <source>
        <dbReference type="ARBA" id="ARBA00001973"/>
    </source>
</evidence>
<evidence type="ECO:0000256" key="9">
    <source>
        <dbReference type="ARBA" id="ARBA00048233"/>
    </source>
</evidence>
<dbReference type="InterPro" id="IPR050316">
    <property type="entry name" value="Tyrosinase/Hemocyanin"/>
</dbReference>
<feature type="domain" description="Tyrosinase copper-binding" evidence="11">
    <location>
        <begin position="256"/>
        <end position="267"/>
    </location>
</feature>
<keyword evidence="5" id="KW-0560">Oxidoreductase</keyword>
<keyword evidence="7" id="KW-0503">Monooxygenase</keyword>
<comment type="similarity">
    <text evidence="2">Belongs to the tyrosinase family.</text>
</comment>
<keyword evidence="6" id="KW-0186">Copper</keyword>
<comment type="catalytic activity">
    <reaction evidence="10">
        <text>L-tyrosine + O2 = L-dopaquinone + H2O</text>
        <dbReference type="Rhea" id="RHEA:18117"/>
        <dbReference type="ChEBI" id="CHEBI:15377"/>
        <dbReference type="ChEBI" id="CHEBI:15379"/>
        <dbReference type="ChEBI" id="CHEBI:57924"/>
        <dbReference type="ChEBI" id="CHEBI:58315"/>
        <dbReference type="EC" id="1.14.18.1"/>
    </reaction>
</comment>
<sequence length="554" mass="61664">MEQVDKINGFKVLMCIHGNSDVAWDGVGNPPGTNNLPSWWYAHNKKTFVSWHRPYVVLTPWGDAAKERRQPYWDWATKQPYINNYGVPEIFTKERIDILDFADNNPPTMENIANPLAKFANPTGVAMGDASMGGFALPGDLWSKAIATSRWGIRARDPAATWADGINNWEKASEAIQGGIGVNSIEDQVYRLFSTNLSSWESFASTLSQTPPTPADFLSLEGIHNAMHVRGLTGGRVSPTNDLVGHIADPSVAAFDPIFWFHHSNVDHLAATFQTLHPDLDPFHRDTTGIVWTADATRDWKARLRYDYDDLAAPGPSGAFAAFRTLAAGTTSRSPQTGGHSGLSDLRRRINGKYGTVRREVRASPDIRGRENDYMINIIYDRGASYSIHFFLGTPARRMGPLEHSDTYIGSMYTFSSILEGSRNGVQCHNCLEQKSKGVLSTAQIPLTRAILKLAKDPEKSDLRKMEPDEVDTYLETNLTWRATIAIEDHENPSRTTNVDMSCLPKTKIFAMKGRVQYPDRDSELSTYSDYTTMWRATSGKQGGAVRPDEQPTA</sequence>
<dbReference type="EMBL" id="JBFXLS010000050">
    <property type="protein sequence ID" value="KAL2823729.1"/>
    <property type="molecule type" value="Genomic_DNA"/>
</dbReference>
<evidence type="ECO:0000256" key="6">
    <source>
        <dbReference type="ARBA" id="ARBA00023008"/>
    </source>
</evidence>
<evidence type="ECO:0000256" key="10">
    <source>
        <dbReference type="ARBA" id="ARBA00048881"/>
    </source>
</evidence>
<evidence type="ECO:0000256" key="4">
    <source>
        <dbReference type="ARBA" id="ARBA00022723"/>
    </source>
</evidence>
<dbReference type="InterPro" id="IPR008922">
    <property type="entry name" value="Di-copper_centre_dom_sf"/>
</dbReference>
<evidence type="ECO:0000259" key="11">
    <source>
        <dbReference type="PROSITE" id="PS00498"/>
    </source>
</evidence>
<organism evidence="12 13">
    <name type="scientific">Aspergillus cavernicola</name>
    <dbReference type="NCBI Taxonomy" id="176166"/>
    <lineage>
        <taxon>Eukaryota</taxon>
        <taxon>Fungi</taxon>
        <taxon>Dikarya</taxon>
        <taxon>Ascomycota</taxon>
        <taxon>Pezizomycotina</taxon>
        <taxon>Eurotiomycetes</taxon>
        <taxon>Eurotiomycetidae</taxon>
        <taxon>Eurotiales</taxon>
        <taxon>Aspergillaceae</taxon>
        <taxon>Aspergillus</taxon>
        <taxon>Aspergillus subgen. Nidulantes</taxon>
    </lineage>
</organism>
<evidence type="ECO:0000313" key="13">
    <source>
        <dbReference type="Proteomes" id="UP001610335"/>
    </source>
</evidence>
<evidence type="ECO:0000256" key="3">
    <source>
        <dbReference type="ARBA" id="ARBA00011906"/>
    </source>
</evidence>
<comment type="caution">
    <text evidence="12">The sequence shown here is derived from an EMBL/GenBank/DDBJ whole genome shotgun (WGS) entry which is preliminary data.</text>
</comment>
<evidence type="ECO:0000256" key="2">
    <source>
        <dbReference type="ARBA" id="ARBA00009928"/>
    </source>
</evidence>
<accession>A0ABR4I7K7</accession>
<dbReference type="Pfam" id="PF18132">
    <property type="entry name" value="Tyrosinase_C"/>
    <property type="match status" value="1"/>
</dbReference>
<keyword evidence="8" id="KW-0470">Melanin biosynthesis</keyword>
<protein>
    <recommendedName>
        <fullName evidence="3">tyrosinase</fullName>
        <ecNumber evidence="3">1.14.18.1</ecNumber>
    </recommendedName>
</protein>
<evidence type="ECO:0000256" key="8">
    <source>
        <dbReference type="ARBA" id="ARBA00023101"/>
    </source>
</evidence>
<dbReference type="PANTHER" id="PTHR11474:SF76">
    <property type="entry name" value="SHKT DOMAIN-CONTAINING PROTEIN"/>
    <property type="match status" value="1"/>
</dbReference>
<dbReference type="InterPro" id="IPR041640">
    <property type="entry name" value="Tyrosinase_C"/>
</dbReference>
<dbReference type="Pfam" id="PF00264">
    <property type="entry name" value="Tyrosinase"/>
    <property type="match status" value="1"/>
</dbReference>
<evidence type="ECO:0000256" key="7">
    <source>
        <dbReference type="ARBA" id="ARBA00023033"/>
    </source>
</evidence>
<dbReference type="InterPro" id="IPR002227">
    <property type="entry name" value="Tyrosinase_Cu-bd"/>
</dbReference>
<dbReference type="Gene3D" id="2.60.310.20">
    <property type="match status" value="1"/>
</dbReference>
<dbReference type="PRINTS" id="PR00092">
    <property type="entry name" value="TYROSINASE"/>
</dbReference>
<gene>
    <name evidence="12" type="ORF">BDW59DRAFT_180577</name>
</gene>
<dbReference type="Proteomes" id="UP001610335">
    <property type="component" value="Unassembled WGS sequence"/>
</dbReference>